<dbReference type="Proteomes" id="UP001500426">
    <property type="component" value="Unassembled WGS sequence"/>
</dbReference>
<keyword evidence="3" id="KW-1185">Reference proteome</keyword>
<keyword evidence="1" id="KW-0472">Membrane</keyword>
<evidence type="ECO:0000256" key="1">
    <source>
        <dbReference type="SAM" id="Phobius"/>
    </source>
</evidence>
<feature type="transmembrane region" description="Helical" evidence="1">
    <location>
        <begin position="35"/>
        <end position="54"/>
    </location>
</feature>
<sequence length="96" mass="10993">MIINPNKINENLVVLMTIEIIAFLFFISSDSVSALLIWFLTISILNSIAVYLLIKHKPKYYKTSVTIMLSLLVFIILFIIISAIAFTQLYNHIESN</sequence>
<accession>A0ABP7UHR1</accession>
<dbReference type="EMBL" id="BAABCS010000004">
    <property type="protein sequence ID" value="GAA4043704.1"/>
    <property type="molecule type" value="Genomic_DNA"/>
</dbReference>
<feature type="transmembrane region" description="Helical" evidence="1">
    <location>
        <begin position="66"/>
        <end position="90"/>
    </location>
</feature>
<protein>
    <submittedName>
        <fullName evidence="2">Uncharacterized protein</fullName>
    </submittedName>
</protein>
<reference evidence="3" key="1">
    <citation type="journal article" date="2019" name="Int. J. Syst. Evol. Microbiol.">
        <title>The Global Catalogue of Microorganisms (GCM) 10K type strain sequencing project: providing services to taxonomists for standard genome sequencing and annotation.</title>
        <authorList>
            <consortium name="The Broad Institute Genomics Platform"/>
            <consortium name="The Broad Institute Genome Sequencing Center for Infectious Disease"/>
            <person name="Wu L."/>
            <person name="Ma J."/>
        </authorList>
    </citation>
    <scope>NUCLEOTIDE SEQUENCE [LARGE SCALE GENOMIC DNA]</scope>
    <source>
        <strain evidence="3">JCM 17068</strain>
    </source>
</reference>
<proteinExistence type="predicted"/>
<name>A0ABP7UHR1_9FLAO</name>
<dbReference type="RefSeq" id="WP_345090489.1">
    <property type="nucleotide sequence ID" value="NZ_BAABCS010000004.1"/>
</dbReference>
<evidence type="ECO:0000313" key="3">
    <source>
        <dbReference type="Proteomes" id="UP001500426"/>
    </source>
</evidence>
<keyword evidence="1" id="KW-0812">Transmembrane</keyword>
<comment type="caution">
    <text evidence="2">The sequence shown here is derived from an EMBL/GenBank/DDBJ whole genome shotgun (WGS) entry which is preliminary data.</text>
</comment>
<gene>
    <name evidence="2" type="ORF">GCM10022388_06040</name>
</gene>
<keyword evidence="1" id="KW-1133">Transmembrane helix</keyword>
<evidence type="ECO:0000313" key="2">
    <source>
        <dbReference type="EMBL" id="GAA4043704.1"/>
    </source>
</evidence>
<feature type="transmembrane region" description="Helical" evidence="1">
    <location>
        <begin position="12"/>
        <end position="29"/>
    </location>
</feature>
<organism evidence="2 3">
    <name type="scientific">Flavobacterium chungnamense</name>
    <dbReference type="NCBI Taxonomy" id="706182"/>
    <lineage>
        <taxon>Bacteria</taxon>
        <taxon>Pseudomonadati</taxon>
        <taxon>Bacteroidota</taxon>
        <taxon>Flavobacteriia</taxon>
        <taxon>Flavobacteriales</taxon>
        <taxon>Flavobacteriaceae</taxon>
        <taxon>Flavobacterium</taxon>
    </lineage>
</organism>